<dbReference type="RefSeq" id="WP_161075609.1">
    <property type="nucleotide sequence ID" value="NZ_WWCU01000069.1"/>
</dbReference>
<evidence type="ECO:0000256" key="2">
    <source>
        <dbReference type="SAM" id="SignalP"/>
    </source>
</evidence>
<feature type="chain" id="PRO_5030580879" description="Flagellar assembly protein T N-terminal domain-containing protein" evidence="2">
    <location>
        <begin position="25"/>
        <end position="530"/>
    </location>
</feature>
<evidence type="ECO:0000313" key="4">
    <source>
        <dbReference type="Proteomes" id="UP000450676"/>
    </source>
</evidence>
<name>A0A7X4HHG2_9BURK</name>
<dbReference type="Proteomes" id="UP000450676">
    <property type="component" value="Unassembled WGS sequence"/>
</dbReference>
<protein>
    <recommendedName>
        <fullName evidence="5">Flagellar assembly protein T N-terminal domain-containing protein</fullName>
    </recommendedName>
</protein>
<accession>A0A7X4HHG2</accession>
<gene>
    <name evidence="3" type="ORF">GTP77_28940</name>
</gene>
<evidence type="ECO:0000313" key="3">
    <source>
        <dbReference type="EMBL" id="MYN11343.1"/>
    </source>
</evidence>
<reference evidence="3 4" key="1">
    <citation type="submission" date="2019-12" db="EMBL/GenBank/DDBJ databases">
        <title>Novel species isolated from a subtropical stream in China.</title>
        <authorList>
            <person name="Lu H."/>
        </authorList>
    </citation>
    <scope>NUCLEOTIDE SEQUENCE [LARGE SCALE GENOMIC DNA]</scope>
    <source>
        <strain evidence="3 4">FT127W</strain>
    </source>
</reference>
<keyword evidence="2" id="KW-0732">Signal</keyword>
<dbReference type="AlphaFoldDB" id="A0A7X4HHG2"/>
<feature type="compositionally biased region" description="Low complexity" evidence="1">
    <location>
        <begin position="217"/>
        <end position="229"/>
    </location>
</feature>
<feature type="region of interest" description="Disordered" evidence="1">
    <location>
        <begin position="208"/>
        <end position="229"/>
    </location>
</feature>
<organism evidence="3 4">
    <name type="scientific">Pseudoduganella aquatica</name>
    <dbReference type="NCBI Taxonomy" id="2660641"/>
    <lineage>
        <taxon>Bacteria</taxon>
        <taxon>Pseudomonadati</taxon>
        <taxon>Pseudomonadota</taxon>
        <taxon>Betaproteobacteria</taxon>
        <taxon>Burkholderiales</taxon>
        <taxon>Oxalobacteraceae</taxon>
        <taxon>Telluria group</taxon>
        <taxon>Pseudoduganella</taxon>
    </lineage>
</organism>
<proteinExistence type="predicted"/>
<evidence type="ECO:0000256" key="1">
    <source>
        <dbReference type="SAM" id="MobiDB-lite"/>
    </source>
</evidence>
<keyword evidence="4" id="KW-1185">Reference proteome</keyword>
<feature type="signal peptide" evidence="2">
    <location>
        <begin position="1"/>
        <end position="24"/>
    </location>
</feature>
<sequence length="530" mass="55213">MPNLLKKTICVALGALALAGAARADDAVIGEGRAPLGAGNASAIRGAAKQDAVRDAVLKAIKDATALDASDERFAPIVTEVAKQMRDVRVTSEESVGGEFVTRVQVSVDRKQIKNAIRGTDLDKLSDRSFSILMLVDEFMTSTRDLNMPLEELVELKYDAGSAFRDKSIKASSASSSNNSAAAYSGSLNASSASSAKINASSQSAAGLRSGGDSLNASEQSSLQGSRSSAAAVSAKENYSAASASKSQRASVDARNVAASSHETASYKHLVKYQDTSKPTNRPLFLNEFAGKLRDYDLRLLDSMNAKSKFFGDKAINLTLLGNTAEMAKFSEFARTKANADFLMVGSATVIAGERNNATGEMGCVANAEVKAFATAGGEMIASMAESAQASGPNIEGCAALAAQKAARLMAPSFASSALGYWADRAARGRQYTVEFKGSNLALPVRMAFAKALRDIDGASAVEKKEDGPDGVKVTLTLKGKGDAMEQVYGAVSSQPAFSGKNLDGTVEGELVTLCLDKCGAPAKAPAKKK</sequence>
<evidence type="ECO:0008006" key="5">
    <source>
        <dbReference type="Google" id="ProtNLM"/>
    </source>
</evidence>
<dbReference type="EMBL" id="WWCU01000069">
    <property type="protein sequence ID" value="MYN11343.1"/>
    <property type="molecule type" value="Genomic_DNA"/>
</dbReference>
<comment type="caution">
    <text evidence="3">The sequence shown here is derived from an EMBL/GenBank/DDBJ whole genome shotgun (WGS) entry which is preliminary data.</text>
</comment>